<evidence type="ECO:0000313" key="2">
    <source>
        <dbReference type="Proteomes" id="UP000253999"/>
    </source>
</evidence>
<dbReference type="InterPro" id="IPR035069">
    <property type="entry name" value="TTHA1013/TTHA0281-like"/>
</dbReference>
<dbReference type="Gene3D" id="3.30.160.250">
    <property type="match status" value="1"/>
</dbReference>
<dbReference type="InterPro" id="IPR010982">
    <property type="entry name" value="Lambda_DNA-bd_dom_sf"/>
</dbReference>
<dbReference type="AlphaFoldDB" id="A0A369Z4G9"/>
<accession>A0A369Z4G9</accession>
<name>A0A369Z4G9_HAEPH</name>
<evidence type="ECO:0000313" key="1">
    <source>
        <dbReference type="EMBL" id="RDE99873.1"/>
    </source>
</evidence>
<proteinExistence type="predicted"/>
<dbReference type="GO" id="GO:0003677">
    <property type="term" value="F:DNA binding"/>
    <property type="evidence" value="ECO:0007669"/>
    <property type="project" value="InterPro"/>
</dbReference>
<protein>
    <submittedName>
        <fullName evidence="1">Type II toxin-antitoxin system HicB family antitoxin</fullName>
    </submittedName>
</protein>
<gene>
    <name evidence="1" type="ORF">DPV98_10410</name>
</gene>
<comment type="caution">
    <text evidence="1">The sequence shown here is derived from an EMBL/GenBank/DDBJ whole genome shotgun (WGS) entry which is preliminary data.</text>
</comment>
<dbReference type="SUPFAM" id="SSF143100">
    <property type="entry name" value="TTHA1013/TTHA0281-like"/>
    <property type="match status" value="1"/>
</dbReference>
<reference evidence="1 2" key="1">
    <citation type="submission" date="2018-05" db="EMBL/GenBank/DDBJ databases">
        <title>Draft Genome Sequences for a Diverse set of 7 Haemophilus Species.</title>
        <authorList>
            <person name="Nichols M."/>
            <person name="Topaz N."/>
            <person name="Wang X."/>
            <person name="Wang X."/>
            <person name="Boxrud D."/>
        </authorList>
    </citation>
    <scope>NUCLEOTIDE SEQUENCE [LARGE SCALE GENOMIC DNA]</scope>
    <source>
        <strain evidence="1 2">C2010039593</strain>
    </source>
</reference>
<organism evidence="1 2">
    <name type="scientific">Haemophilus parahaemolyticus</name>
    <dbReference type="NCBI Taxonomy" id="735"/>
    <lineage>
        <taxon>Bacteria</taxon>
        <taxon>Pseudomonadati</taxon>
        <taxon>Pseudomonadota</taxon>
        <taxon>Gammaproteobacteria</taxon>
        <taxon>Pasteurellales</taxon>
        <taxon>Pasteurellaceae</taxon>
        <taxon>Haemophilus</taxon>
    </lineage>
</organism>
<dbReference type="Proteomes" id="UP000253999">
    <property type="component" value="Unassembled WGS sequence"/>
</dbReference>
<dbReference type="SUPFAM" id="SSF47413">
    <property type="entry name" value="lambda repressor-like DNA-binding domains"/>
    <property type="match status" value="1"/>
</dbReference>
<dbReference type="EMBL" id="QEQD01000014">
    <property type="protein sequence ID" value="RDE99873.1"/>
    <property type="molecule type" value="Genomic_DNA"/>
</dbReference>
<dbReference type="RefSeq" id="WP_111313675.1">
    <property type="nucleotide sequence ID" value="NZ_QEQD01000014.1"/>
</dbReference>
<sequence>MRYYPLKVWQEDNVYLAILADEDNWFGITQADSLEQLAEMADDLLITAVEMKFEFNQPIPDPTEINENQPFARMSTLITAKVLLHNEMIKQRITKAELARKMDLKPQEVQRLLKPRCNTKIDTLSHAFQVLGKRLNLNLE</sequence>